<dbReference type="AlphaFoldDB" id="A0A5M8PCY8"/>
<gene>
    <name evidence="1" type="ORF">FRX48_08970</name>
</gene>
<evidence type="ECO:0000313" key="1">
    <source>
        <dbReference type="EMBL" id="KAA6407169.1"/>
    </source>
</evidence>
<proteinExistence type="predicted"/>
<comment type="caution">
    <text evidence="1">The sequence shown here is derived from an EMBL/GenBank/DDBJ whole genome shotgun (WGS) entry which is preliminary data.</text>
</comment>
<reference evidence="1 2" key="1">
    <citation type="submission" date="2019-09" db="EMBL/GenBank/DDBJ databases">
        <title>The hologenome of the rock-dwelling lichen Lasallia pustulata.</title>
        <authorList>
            <person name="Greshake Tzovaras B."/>
            <person name="Segers F."/>
            <person name="Bicker A."/>
            <person name="Dal Grande F."/>
            <person name="Otte J."/>
            <person name="Hankeln T."/>
            <person name="Schmitt I."/>
            <person name="Ebersberger I."/>
        </authorList>
    </citation>
    <scope>NUCLEOTIDE SEQUENCE [LARGE SCALE GENOMIC DNA]</scope>
    <source>
        <strain evidence="1">A1-1</strain>
    </source>
</reference>
<dbReference type="OrthoDB" id="5386595at2759"/>
<evidence type="ECO:0008006" key="3">
    <source>
        <dbReference type="Google" id="ProtNLM"/>
    </source>
</evidence>
<sequence>MNFWRRIRHRFDYPRPLGELSDRAYADLLLQFQEREGSTDNTTQSPFRRALIEAYNSKDPEDEEGLWCPVMQTFSCDPDQRRGAHIFRKKYGQKVMKPGLWVAIGRGVIWGAKTPDHSHGLNLWMTGCSGLPINRYKICDNLTWKNLDGQQLKFRSDFRPAARYLYFHYLMAILKAEKNASGTACQKIACSTPGKYVRQNMLAALLREIGDVDPSEAKVFEEHAISESETVSGEDVSDLSRELLASAYLEKMEEEDWEEDD</sequence>
<dbReference type="EMBL" id="VXIT01000019">
    <property type="protein sequence ID" value="KAA6407169.1"/>
    <property type="molecule type" value="Genomic_DNA"/>
</dbReference>
<organism evidence="1 2">
    <name type="scientific">Lasallia pustulata</name>
    <dbReference type="NCBI Taxonomy" id="136370"/>
    <lineage>
        <taxon>Eukaryota</taxon>
        <taxon>Fungi</taxon>
        <taxon>Dikarya</taxon>
        <taxon>Ascomycota</taxon>
        <taxon>Pezizomycotina</taxon>
        <taxon>Lecanoromycetes</taxon>
        <taxon>OSLEUM clade</taxon>
        <taxon>Umbilicariomycetidae</taxon>
        <taxon>Umbilicariales</taxon>
        <taxon>Umbilicariaceae</taxon>
        <taxon>Lasallia</taxon>
    </lineage>
</organism>
<name>A0A5M8PCY8_9LECA</name>
<protein>
    <recommendedName>
        <fullName evidence="3">HNH nuclease domain-containing protein</fullName>
    </recommendedName>
</protein>
<dbReference type="Proteomes" id="UP000324767">
    <property type="component" value="Unassembled WGS sequence"/>
</dbReference>
<evidence type="ECO:0000313" key="2">
    <source>
        <dbReference type="Proteomes" id="UP000324767"/>
    </source>
</evidence>
<accession>A0A5M8PCY8</accession>